<feature type="domain" description="Sushi" evidence="6">
    <location>
        <begin position="103"/>
        <end position="161"/>
    </location>
</feature>
<feature type="disulfide bond" evidence="4">
    <location>
        <begin position="466"/>
        <end position="509"/>
    </location>
</feature>
<evidence type="ECO:0000256" key="3">
    <source>
        <dbReference type="ARBA" id="ARBA00023157"/>
    </source>
</evidence>
<keyword evidence="1 4" id="KW-0768">Sushi</keyword>
<dbReference type="AlphaFoldDB" id="A0A1U8CY44"/>
<gene>
    <name evidence="8" type="primary">LOC102374805</name>
</gene>
<dbReference type="SUPFAM" id="SSF57535">
    <property type="entry name" value="Complement control module/SCR domain"/>
    <property type="match status" value="12"/>
</dbReference>
<keyword evidence="7" id="KW-1185">Reference proteome</keyword>
<keyword evidence="3 4" id="KW-1015">Disulfide bond</keyword>
<dbReference type="GO" id="GO:0005615">
    <property type="term" value="C:extracellular space"/>
    <property type="evidence" value="ECO:0007669"/>
    <property type="project" value="TreeGrafter"/>
</dbReference>
<dbReference type="PANTHER" id="PTHR45785">
    <property type="entry name" value="COMPLEMENT FACTOR H-RELATED"/>
    <property type="match status" value="1"/>
</dbReference>
<feature type="domain" description="Sushi" evidence="6">
    <location>
        <begin position="343"/>
        <end position="400"/>
    </location>
</feature>
<dbReference type="FunFam" id="2.10.70.10:FF:000026">
    <property type="entry name" value="Complement inhibitory factor H"/>
    <property type="match status" value="1"/>
</dbReference>
<dbReference type="PANTHER" id="PTHR45785:SF7">
    <property type="entry name" value="COMPLEMENT FACTOR H"/>
    <property type="match status" value="1"/>
</dbReference>
<sequence length="776" mass="88330">MSSIAGAGFIFWILRMTLLRYMFIQLLWAYSSQAEVQPCDYPQVENIELSGYYQSNRERAFPAKTGSSMYYRCAQGYVTATEENWVLIRCTRDGWDPAPKCIKTCSFPRLENGRINYSSWRKFKEGETTSYSCYQGYSPENEQDRITCTKNGLSPTPRCILDPTCHADHLENGRFLGNYWRTSYKINERMTYSCNSENDRENQQRTVTCTKNGWWPTPRCIPDNTCKKVEITHGYFTEKKDIFNLNEETTYRCVIGYTTPDGNETGNTRCIHTRWSPSPGCNKTCTRPNLENILLKTNKTVFSLGHDLIYECVVGYQTIHKITIDYTVCGRNGWIPEPQCLAIECEMLTLPNGEMSPRKGKYHNGDVVTFSCAKGYTRVGPDSAQCYYFGWSPAPPLCKDELRFCEQPPAIHNGSIISECQQQYPHGSTMEYRCNHRFKMIGSSKIECIDGAWSPLPSCTEAKKKCPPPPQVPGALKVTEMRNYESGEEIPFQCLENFEASAEVDKIMCKDGKWQSPPRCIEKYVCRSPRPLENGKLRQEHQNLGMEQSGPITYPDGAVLEYTCNTGFVLNGRSEITCNMGTWTAAPTCDEMPCGKVPSVLHSLPRRGEKNHYEAGITVRYECKRGFKIHGEQNIICQAGNWTKPPTCEEFFGKCGPPPAIENGDITSFPLKQYEQDSRVEYKCQHLYVMEGSQFATCNVGEWTEPPTCIEPCTVSEEDLEKNNIKLKWTPVGKLYSASGDFIEFVCKEGYVKDPTSPPFRVQCLKGKLSYPQCRL</sequence>
<feature type="domain" description="Sushi" evidence="6">
    <location>
        <begin position="592"/>
        <end position="650"/>
    </location>
</feature>
<dbReference type="KEGG" id="asn:102374805"/>
<feature type="domain" description="Sushi" evidence="6">
    <location>
        <begin position="163"/>
        <end position="222"/>
    </location>
</feature>
<keyword evidence="2 5" id="KW-0732">Signal</keyword>
<feature type="disulfide bond" evidence="4">
    <location>
        <begin position="655"/>
        <end position="698"/>
    </location>
</feature>
<evidence type="ECO:0000256" key="5">
    <source>
        <dbReference type="SAM" id="SignalP"/>
    </source>
</evidence>
<evidence type="ECO:0000256" key="4">
    <source>
        <dbReference type="PROSITE-ProRule" id="PRU00302"/>
    </source>
</evidence>
<organism evidence="7 8">
    <name type="scientific">Alligator sinensis</name>
    <name type="common">Chinese alligator</name>
    <dbReference type="NCBI Taxonomy" id="38654"/>
    <lineage>
        <taxon>Eukaryota</taxon>
        <taxon>Metazoa</taxon>
        <taxon>Chordata</taxon>
        <taxon>Craniata</taxon>
        <taxon>Vertebrata</taxon>
        <taxon>Euteleostomi</taxon>
        <taxon>Archelosauria</taxon>
        <taxon>Archosauria</taxon>
        <taxon>Crocodylia</taxon>
        <taxon>Alligatoridae</taxon>
        <taxon>Alligatorinae</taxon>
        <taxon>Alligator</taxon>
    </lineage>
</organism>
<dbReference type="Gene3D" id="2.10.70.10">
    <property type="entry name" value="Complement Module, domain 1"/>
    <property type="match status" value="12"/>
</dbReference>
<evidence type="ECO:0000313" key="7">
    <source>
        <dbReference type="Proteomes" id="UP000189705"/>
    </source>
</evidence>
<proteinExistence type="predicted"/>
<dbReference type="InterPro" id="IPR051503">
    <property type="entry name" value="ComplSys_Reg/VirEntry_Med"/>
</dbReference>
<feature type="domain" description="Sushi" evidence="6">
    <location>
        <begin position="283"/>
        <end position="342"/>
    </location>
</feature>
<feature type="domain" description="Sushi" evidence="6">
    <location>
        <begin position="403"/>
        <end position="461"/>
    </location>
</feature>
<feature type="chain" id="PRO_5010815764" evidence="5">
    <location>
        <begin position="35"/>
        <end position="776"/>
    </location>
</feature>
<protein>
    <submittedName>
        <fullName evidence="8">Complement factor H-related protein 5-like isoform X1</fullName>
    </submittedName>
</protein>
<evidence type="ECO:0000256" key="2">
    <source>
        <dbReference type="ARBA" id="ARBA00022729"/>
    </source>
</evidence>
<feature type="domain" description="Sushi" evidence="6">
    <location>
        <begin position="524"/>
        <end position="591"/>
    </location>
</feature>
<reference evidence="8" key="1">
    <citation type="submission" date="2025-08" db="UniProtKB">
        <authorList>
            <consortium name="RefSeq"/>
        </authorList>
    </citation>
    <scope>IDENTIFICATION</scope>
</reference>
<feature type="disulfide bond" evidence="4">
    <location>
        <begin position="405"/>
        <end position="448"/>
    </location>
</feature>
<dbReference type="FunFam" id="2.10.70.10:FF:000060">
    <property type="entry name" value="Complement inhibitory factor H"/>
    <property type="match status" value="1"/>
</dbReference>
<feature type="domain" description="Sushi" evidence="6">
    <location>
        <begin position="464"/>
        <end position="522"/>
    </location>
</feature>
<evidence type="ECO:0000313" key="8">
    <source>
        <dbReference type="RefSeq" id="XP_014373978.1"/>
    </source>
</evidence>
<dbReference type="RefSeq" id="XP_014373978.1">
    <property type="nucleotide sequence ID" value="XM_014518492.2"/>
</dbReference>
<dbReference type="Pfam" id="PF00084">
    <property type="entry name" value="Sushi"/>
    <property type="match status" value="10"/>
</dbReference>
<feature type="disulfide bond" evidence="4">
    <location>
        <begin position="105"/>
        <end position="148"/>
    </location>
</feature>
<name>A0A1U8CY44_ALLSI</name>
<feature type="disulfide bond" evidence="4">
    <location>
        <begin position="594"/>
        <end position="637"/>
    </location>
</feature>
<dbReference type="STRING" id="38654.A0A1U8CY44"/>
<comment type="caution">
    <text evidence="4">Lacks conserved residue(s) required for the propagation of feature annotation.</text>
</comment>
<dbReference type="InterPro" id="IPR000436">
    <property type="entry name" value="Sushi_SCR_CCP_dom"/>
</dbReference>
<evidence type="ECO:0000256" key="1">
    <source>
        <dbReference type="ARBA" id="ARBA00022659"/>
    </source>
</evidence>
<dbReference type="OrthoDB" id="10051774at2759"/>
<dbReference type="GeneID" id="102374805"/>
<dbReference type="GO" id="GO:0006956">
    <property type="term" value="P:complement activation"/>
    <property type="evidence" value="ECO:0007669"/>
    <property type="project" value="TreeGrafter"/>
</dbReference>
<dbReference type="CDD" id="cd00033">
    <property type="entry name" value="CCP"/>
    <property type="match status" value="7"/>
</dbReference>
<feature type="signal peptide" evidence="5">
    <location>
        <begin position="1"/>
        <end position="34"/>
    </location>
</feature>
<dbReference type="InParanoid" id="A0A1U8CY44"/>
<evidence type="ECO:0000259" key="6">
    <source>
        <dbReference type="PROSITE" id="PS50923"/>
    </source>
</evidence>
<dbReference type="InterPro" id="IPR035976">
    <property type="entry name" value="Sushi/SCR/CCP_sf"/>
</dbReference>
<dbReference type="SMART" id="SM00032">
    <property type="entry name" value="CCP"/>
    <property type="match status" value="12"/>
</dbReference>
<dbReference type="GO" id="GO:0001851">
    <property type="term" value="F:complement component C3b binding"/>
    <property type="evidence" value="ECO:0007669"/>
    <property type="project" value="TreeGrafter"/>
</dbReference>
<accession>A0A1U8CY44</accession>
<dbReference type="PROSITE" id="PS50923">
    <property type="entry name" value="SUSHI"/>
    <property type="match status" value="9"/>
</dbReference>
<feature type="domain" description="Sushi" evidence="6">
    <location>
        <begin position="653"/>
        <end position="711"/>
    </location>
</feature>
<dbReference type="Proteomes" id="UP000189705">
    <property type="component" value="Unplaced"/>
</dbReference>